<feature type="non-terminal residue" evidence="1">
    <location>
        <position position="71"/>
    </location>
</feature>
<reference evidence="1" key="1">
    <citation type="submission" date="2014-12" db="EMBL/GenBank/DDBJ databases">
        <title>Insight into the proteome of Arion vulgaris.</title>
        <authorList>
            <person name="Aradska J."/>
            <person name="Bulat T."/>
            <person name="Smidak R."/>
            <person name="Sarate P."/>
            <person name="Gangsoo J."/>
            <person name="Sialana F."/>
            <person name="Bilban M."/>
            <person name="Lubec G."/>
        </authorList>
    </citation>
    <scope>NUCLEOTIDE SEQUENCE</scope>
    <source>
        <tissue evidence="1">Skin</tissue>
    </source>
</reference>
<evidence type="ECO:0000313" key="1">
    <source>
        <dbReference type="EMBL" id="CEK90969.1"/>
    </source>
</evidence>
<proteinExistence type="predicted"/>
<gene>
    <name evidence="1" type="primary">ORF180214</name>
</gene>
<organism evidence="1">
    <name type="scientific">Arion vulgaris</name>
    <dbReference type="NCBI Taxonomy" id="1028688"/>
    <lineage>
        <taxon>Eukaryota</taxon>
        <taxon>Metazoa</taxon>
        <taxon>Spiralia</taxon>
        <taxon>Lophotrochozoa</taxon>
        <taxon>Mollusca</taxon>
        <taxon>Gastropoda</taxon>
        <taxon>Heterobranchia</taxon>
        <taxon>Euthyneura</taxon>
        <taxon>Panpulmonata</taxon>
        <taxon>Eupulmonata</taxon>
        <taxon>Stylommatophora</taxon>
        <taxon>Helicina</taxon>
        <taxon>Arionoidea</taxon>
        <taxon>Arionidae</taxon>
        <taxon>Arion</taxon>
    </lineage>
</organism>
<dbReference type="EMBL" id="HACG01044104">
    <property type="protein sequence ID" value="CEK90969.1"/>
    <property type="molecule type" value="Transcribed_RNA"/>
</dbReference>
<accession>A0A0B7BCD4</accession>
<sequence>MFCLSFTNLSKQTERKITLVHNLGVRREKSQCMYSTQYEDIMYNGYVYMNNWTFTFLLSFFNTSYNTQLQF</sequence>
<protein>
    <submittedName>
        <fullName evidence="1">Uncharacterized protein</fullName>
    </submittedName>
</protein>
<name>A0A0B7BCD4_9EUPU</name>
<dbReference type="AlphaFoldDB" id="A0A0B7BCD4"/>